<accession>A0ABD5LWJ4</accession>
<dbReference type="AlphaFoldDB" id="A0ABD5LWJ4"/>
<reference evidence="3" key="1">
    <citation type="submission" date="2021-05" db="EMBL/GenBank/DDBJ databases">
        <title>First report of NDM-5 and VEB-6 producing Proteus mirabilis isolated from blood of a sepsis patient in Kolkata, India.</title>
        <authorList>
            <person name="Halder G."/>
            <person name="Chaudhuri B."/>
            <person name="Dutta S."/>
        </authorList>
    </citation>
    <scope>NUCLEOTIDE SEQUENCE [LARGE SCALE GENOMIC DNA]</scope>
    <source>
        <strain evidence="3">7049</strain>
    </source>
</reference>
<evidence type="ECO:0000313" key="3">
    <source>
        <dbReference type="EMBL" id="MEY2344013.1"/>
    </source>
</evidence>
<feature type="modified residue" description="4-aspartylphosphate" evidence="1">
    <location>
        <position position="47"/>
    </location>
</feature>
<dbReference type="InterPro" id="IPR011006">
    <property type="entry name" value="CheY-like_superfamily"/>
</dbReference>
<feature type="domain" description="Response regulatory" evidence="2">
    <location>
        <begin position="1"/>
        <end position="61"/>
    </location>
</feature>
<evidence type="ECO:0000256" key="1">
    <source>
        <dbReference type="PROSITE-ProRule" id="PRU00169"/>
    </source>
</evidence>
<sequence length="61" mass="6986">MDDEVVFRTMLTEYFSHEKACVYATDNGSQALLLLEEGLRPDLILCDIRMPVMNGPTFYVI</sequence>
<dbReference type="PROSITE" id="PS50110">
    <property type="entry name" value="RESPONSE_REGULATORY"/>
    <property type="match status" value="1"/>
</dbReference>
<dbReference type="SUPFAM" id="SSF52172">
    <property type="entry name" value="CheY-like"/>
    <property type="match status" value="1"/>
</dbReference>
<dbReference type="EMBL" id="JADQCH020000001">
    <property type="protein sequence ID" value="MEY2344013.1"/>
    <property type="molecule type" value="Genomic_DNA"/>
</dbReference>
<protein>
    <submittedName>
        <fullName evidence="3">Response regulator</fullName>
    </submittedName>
</protein>
<proteinExistence type="predicted"/>
<evidence type="ECO:0000259" key="2">
    <source>
        <dbReference type="PROSITE" id="PS50110"/>
    </source>
</evidence>
<dbReference type="InterPro" id="IPR001789">
    <property type="entry name" value="Sig_transdc_resp-reg_receiver"/>
</dbReference>
<dbReference type="Pfam" id="PF00072">
    <property type="entry name" value="Response_reg"/>
    <property type="match status" value="1"/>
</dbReference>
<keyword evidence="1" id="KW-0597">Phosphoprotein</keyword>
<gene>
    <name evidence="3" type="ORF">I3679_006820</name>
</gene>
<name>A0ABD5LWJ4_PROMI</name>
<organism evidence="3">
    <name type="scientific">Proteus mirabilis</name>
    <dbReference type="NCBI Taxonomy" id="584"/>
    <lineage>
        <taxon>Bacteria</taxon>
        <taxon>Pseudomonadati</taxon>
        <taxon>Pseudomonadota</taxon>
        <taxon>Gammaproteobacteria</taxon>
        <taxon>Enterobacterales</taxon>
        <taxon>Morganellaceae</taxon>
        <taxon>Proteus</taxon>
    </lineage>
</organism>
<comment type="caution">
    <text evidence="3">The sequence shown here is derived from an EMBL/GenBank/DDBJ whole genome shotgun (WGS) entry which is preliminary data.</text>
</comment>
<dbReference type="Gene3D" id="3.40.50.2300">
    <property type="match status" value="1"/>
</dbReference>